<reference evidence="16 17" key="1">
    <citation type="journal article" date="2015" name="Nature">
        <title>rRNA introns, odd ribosomes, and small enigmatic genomes across a large radiation of phyla.</title>
        <authorList>
            <person name="Brown C.T."/>
            <person name="Hug L.A."/>
            <person name="Thomas B.C."/>
            <person name="Sharon I."/>
            <person name="Castelle C.J."/>
            <person name="Singh A."/>
            <person name="Wilkins M.J."/>
            <person name="Williams K.H."/>
            <person name="Banfield J.F."/>
        </authorList>
    </citation>
    <scope>NUCLEOTIDE SEQUENCE [LARGE SCALE GENOMIC DNA]</scope>
</reference>
<feature type="binding site" evidence="12">
    <location>
        <position position="10"/>
    </location>
    <ligand>
        <name>ATP</name>
        <dbReference type="ChEBI" id="CHEBI:30616"/>
    </ligand>
</feature>
<dbReference type="SUPFAM" id="SSF54919">
    <property type="entry name" value="Nucleoside diphosphate kinase, NDK"/>
    <property type="match status" value="1"/>
</dbReference>
<protein>
    <recommendedName>
        <fullName evidence="4 14">Nucleoside diphosphate kinase</fullName>
        <ecNumber evidence="3 14">2.7.4.6</ecNumber>
    </recommendedName>
</protein>
<keyword evidence="9 14" id="KW-0067">ATP-binding</keyword>
<dbReference type="Gene3D" id="3.30.70.141">
    <property type="entry name" value="Nucleoside diphosphate kinase-like domain"/>
    <property type="match status" value="1"/>
</dbReference>
<evidence type="ECO:0000313" key="16">
    <source>
        <dbReference type="EMBL" id="KKP59486.1"/>
    </source>
</evidence>
<keyword evidence="10" id="KW-0460">Magnesium</keyword>
<dbReference type="SMART" id="SM00562">
    <property type="entry name" value="NDK"/>
    <property type="match status" value="1"/>
</dbReference>
<dbReference type="Pfam" id="PF00334">
    <property type="entry name" value="NDK"/>
    <property type="match status" value="1"/>
</dbReference>
<evidence type="ECO:0000256" key="7">
    <source>
        <dbReference type="ARBA" id="ARBA00022741"/>
    </source>
</evidence>
<comment type="catalytic activity">
    <reaction evidence="14">
        <text>a 2'-deoxyribonucleoside 5'-diphosphate + ATP = a 2'-deoxyribonucleoside 5'-triphosphate + ADP</text>
        <dbReference type="Rhea" id="RHEA:44640"/>
        <dbReference type="ChEBI" id="CHEBI:30616"/>
        <dbReference type="ChEBI" id="CHEBI:61560"/>
        <dbReference type="ChEBI" id="CHEBI:73316"/>
        <dbReference type="ChEBI" id="CHEBI:456216"/>
        <dbReference type="EC" id="2.7.4.6"/>
    </reaction>
</comment>
<gene>
    <name evidence="16" type="ORF">UR52_C0006G0001</name>
</gene>
<sequence>MEEKTLVLIKPDGIAQHIVGKIIDRFEGAKIEIVDMKMLTLTQELLNTWYAHHKDKLFFSSLCKFMMETPVVALVLQADNVVARVRDLIGPTDSAKAAKGTIRGDWGESKQKNLVHASDGVERAKFEIDLLFGKNCESG</sequence>
<comment type="cofactor">
    <cofactor evidence="1">
        <name>Mg(2+)</name>
        <dbReference type="ChEBI" id="CHEBI:18420"/>
    </cofactor>
</comment>
<feature type="binding site" evidence="12">
    <location>
        <position position="86"/>
    </location>
    <ligand>
        <name>ATP</name>
        <dbReference type="ChEBI" id="CHEBI:30616"/>
    </ligand>
</feature>
<dbReference type="AlphaFoldDB" id="A0A0G0B6X3"/>
<dbReference type="InterPro" id="IPR036850">
    <property type="entry name" value="NDK-like_dom_sf"/>
</dbReference>
<feature type="binding site" evidence="12">
    <location>
        <position position="113"/>
    </location>
    <ligand>
        <name>ATP</name>
        <dbReference type="ChEBI" id="CHEBI:30616"/>
    </ligand>
</feature>
<feature type="binding site" evidence="12">
    <location>
        <position position="92"/>
    </location>
    <ligand>
        <name>ATP</name>
        <dbReference type="ChEBI" id="CHEBI:30616"/>
    </ligand>
</feature>
<evidence type="ECO:0000256" key="5">
    <source>
        <dbReference type="ARBA" id="ARBA00022679"/>
    </source>
</evidence>
<feature type="active site" description="Pros-phosphohistidine intermediate" evidence="12">
    <location>
        <position position="116"/>
    </location>
</feature>
<dbReference type="PROSITE" id="PS00469">
    <property type="entry name" value="NDPK"/>
    <property type="match status" value="1"/>
</dbReference>
<dbReference type="GO" id="GO:0005524">
    <property type="term" value="F:ATP binding"/>
    <property type="evidence" value="ECO:0007669"/>
    <property type="project" value="UniProtKB-KW"/>
</dbReference>
<dbReference type="Proteomes" id="UP000034176">
    <property type="component" value="Unassembled WGS sequence"/>
</dbReference>
<dbReference type="PRINTS" id="PR01243">
    <property type="entry name" value="NUCDPKINASE"/>
</dbReference>
<dbReference type="GO" id="GO:0006228">
    <property type="term" value="P:UTP biosynthetic process"/>
    <property type="evidence" value="ECO:0007669"/>
    <property type="project" value="InterPro"/>
</dbReference>
<dbReference type="PANTHER" id="PTHR11349">
    <property type="entry name" value="NUCLEOSIDE DIPHOSPHATE KINASE"/>
    <property type="match status" value="1"/>
</dbReference>
<keyword evidence="7 14" id="KW-0547">Nucleotide-binding</keyword>
<dbReference type="GO" id="GO:0006183">
    <property type="term" value="P:GTP biosynthetic process"/>
    <property type="evidence" value="ECO:0007669"/>
    <property type="project" value="InterPro"/>
</dbReference>
<dbReference type="GO" id="GO:0046872">
    <property type="term" value="F:metal ion binding"/>
    <property type="evidence" value="ECO:0007669"/>
    <property type="project" value="UniProtKB-KW"/>
</dbReference>
<dbReference type="InterPro" id="IPR023005">
    <property type="entry name" value="Nucleoside_diP_kinase_AS"/>
</dbReference>
<proteinExistence type="inferred from homology"/>
<evidence type="ECO:0000256" key="1">
    <source>
        <dbReference type="ARBA" id="ARBA00001946"/>
    </source>
</evidence>
<dbReference type="GO" id="GO:0004550">
    <property type="term" value="F:nucleoside diphosphate kinase activity"/>
    <property type="evidence" value="ECO:0007669"/>
    <property type="project" value="UniProtKB-EC"/>
</dbReference>
<evidence type="ECO:0000256" key="3">
    <source>
        <dbReference type="ARBA" id="ARBA00012966"/>
    </source>
</evidence>
<feature type="non-terminal residue" evidence="16">
    <location>
        <position position="139"/>
    </location>
</feature>
<evidence type="ECO:0000256" key="10">
    <source>
        <dbReference type="ARBA" id="ARBA00022842"/>
    </source>
</evidence>
<comment type="similarity">
    <text evidence="2 12 13">Belongs to the NDK family.</text>
</comment>
<dbReference type="InterPro" id="IPR001564">
    <property type="entry name" value="Nucleoside_diP_kinase"/>
</dbReference>
<dbReference type="EMBL" id="LBPN01000006">
    <property type="protein sequence ID" value="KKP59486.1"/>
    <property type="molecule type" value="Genomic_DNA"/>
</dbReference>
<keyword evidence="11" id="KW-0546">Nucleotide metabolism</keyword>
<dbReference type="EC" id="2.7.4.6" evidence="3 14"/>
<keyword evidence="5 14" id="KW-0808">Transferase</keyword>
<comment type="caution">
    <text evidence="16">The sequence shown here is derived from an EMBL/GenBank/DDBJ whole genome shotgun (WGS) entry which is preliminary data.</text>
</comment>
<evidence type="ECO:0000256" key="9">
    <source>
        <dbReference type="ARBA" id="ARBA00022840"/>
    </source>
</evidence>
<dbReference type="GO" id="GO:0006241">
    <property type="term" value="P:CTP biosynthetic process"/>
    <property type="evidence" value="ECO:0007669"/>
    <property type="project" value="InterPro"/>
</dbReference>
<keyword evidence="6" id="KW-0479">Metal-binding</keyword>
<dbReference type="InterPro" id="IPR034907">
    <property type="entry name" value="NDK-like_dom"/>
</dbReference>
<keyword evidence="8 14" id="KW-0418">Kinase</keyword>
<dbReference type="CDD" id="cd04413">
    <property type="entry name" value="NDPk_I"/>
    <property type="match status" value="1"/>
</dbReference>
<evidence type="ECO:0000256" key="8">
    <source>
        <dbReference type="ARBA" id="ARBA00022777"/>
    </source>
</evidence>
<evidence type="ECO:0000259" key="15">
    <source>
        <dbReference type="SMART" id="SM00562"/>
    </source>
</evidence>
<evidence type="ECO:0000313" key="17">
    <source>
        <dbReference type="Proteomes" id="UP000034176"/>
    </source>
</evidence>
<evidence type="ECO:0000256" key="2">
    <source>
        <dbReference type="ARBA" id="ARBA00008142"/>
    </source>
</evidence>
<dbReference type="STRING" id="1618434.UR52_C0006G0001"/>
<feature type="domain" description="Nucleoside diphosphate kinase-like" evidence="15">
    <location>
        <begin position="2"/>
        <end position="137"/>
    </location>
</feature>
<feature type="binding site" evidence="12">
    <location>
        <position position="58"/>
    </location>
    <ligand>
        <name>ATP</name>
        <dbReference type="ChEBI" id="CHEBI:30616"/>
    </ligand>
</feature>
<dbReference type="PROSITE" id="PS51374">
    <property type="entry name" value="NDPK_LIKE"/>
    <property type="match status" value="1"/>
</dbReference>
<evidence type="ECO:0000256" key="13">
    <source>
        <dbReference type="RuleBase" id="RU004011"/>
    </source>
</evidence>
<name>A0A0G0B6X3_9BACT</name>
<dbReference type="NCBIfam" id="NF001908">
    <property type="entry name" value="PRK00668.1"/>
    <property type="match status" value="1"/>
</dbReference>
<evidence type="ECO:0000256" key="12">
    <source>
        <dbReference type="PROSITE-ProRule" id="PRU00706"/>
    </source>
</evidence>
<accession>A0A0G0B6X3</accession>
<evidence type="ECO:0000256" key="11">
    <source>
        <dbReference type="ARBA" id="ARBA00023080"/>
    </source>
</evidence>
<evidence type="ECO:0000256" key="14">
    <source>
        <dbReference type="RuleBase" id="RU004013"/>
    </source>
</evidence>
<feature type="binding site" evidence="12">
    <location>
        <position position="103"/>
    </location>
    <ligand>
        <name>ATP</name>
        <dbReference type="ChEBI" id="CHEBI:30616"/>
    </ligand>
</feature>
<organism evidence="16 17">
    <name type="scientific">Candidatus Gottesmanbacteria bacterium GW2011_GWA1_34_13</name>
    <dbReference type="NCBI Taxonomy" id="1618434"/>
    <lineage>
        <taxon>Bacteria</taxon>
        <taxon>Candidatus Gottesmaniibacteriota</taxon>
    </lineage>
</organism>
<dbReference type="FunFam" id="3.30.70.141:FF:000003">
    <property type="entry name" value="Nucleoside diphosphate kinase"/>
    <property type="match status" value="1"/>
</dbReference>
<evidence type="ECO:0000256" key="6">
    <source>
        <dbReference type="ARBA" id="ARBA00022723"/>
    </source>
</evidence>
<evidence type="ECO:0000256" key="4">
    <source>
        <dbReference type="ARBA" id="ARBA00017632"/>
    </source>
</evidence>